<dbReference type="Gene3D" id="2.40.50.100">
    <property type="match status" value="2"/>
</dbReference>
<evidence type="ECO:0000256" key="1">
    <source>
        <dbReference type="SAM" id="Coils"/>
    </source>
</evidence>
<feature type="coiled-coil region" evidence="1">
    <location>
        <begin position="76"/>
        <end position="167"/>
    </location>
</feature>
<evidence type="ECO:0000313" key="3">
    <source>
        <dbReference type="EMBL" id="OSJ25718.1"/>
    </source>
</evidence>
<dbReference type="EMBL" id="NAFL01000279">
    <property type="protein sequence ID" value="OSJ25718.1"/>
    <property type="molecule type" value="Genomic_DNA"/>
</dbReference>
<name>A0A1Y2JFJ1_BRAJP</name>
<sequence>MPNLRPAAFVAIPLALVAAGALLYVMRHSAPPAAIVGVVRATEIRVEPEVNGQLVSIAAKKRASVKAGDVVARLSAVELTAQADQARAALASATANRNNVYAGVRREQVDSLKAAIAKASARLDFVQAQLTRTSTLARQSFESQQSLDQAENDVASARAGVAEAQANYDAAVAGPTREERAIADTQVQAAAAAVTVLERRLDKMVLRAPADGVVSVIAAEVGENVRAGQPILMVEAAGRQWLSFNVREDHLDRLAMGETANVMRNGANSATKAVITELRPLGVFATWQAERVIGDHDRNTLRLRLDPKGEMAGIEPGMTVWIDR</sequence>
<dbReference type="Proteomes" id="UP000193335">
    <property type="component" value="Unassembled WGS sequence"/>
</dbReference>
<protein>
    <recommendedName>
        <fullName evidence="2">YbhG-like alpha-helical hairpin domain-containing protein</fullName>
    </recommendedName>
</protein>
<organism evidence="3 4">
    <name type="scientific">Bradyrhizobium japonicum</name>
    <dbReference type="NCBI Taxonomy" id="375"/>
    <lineage>
        <taxon>Bacteria</taxon>
        <taxon>Pseudomonadati</taxon>
        <taxon>Pseudomonadota</taxon>
        <taxon>Alphaproteobacteria</taxon>
        <taxon>Hyphomicrobiales</taxon>
        <taxon>Nitrobacteraceae</taxon>
        <taxon>Bradyrhizobium</taxon>
    </lineage>
</organism>
<gene>
    <name evidence="3" type="ORF">BSZ19_37880</name>
</gene>
<dbReference type="SUPFAM" id="SSF111369">
    <property type="entry name" value="HlyD-like secretion proteins"/>
    <property type="match status" value="3"/>
</dbReference>
<dbReference type="Pfam" id="PF25881">
    <property type="entry name" value="HH_YBHG"/>
    <property type="match status" value="1"/>
</dbReference>
<dbReference type="GO" id="GO:0005886">
    <property type="term" value="C:plasma membrane"/>
    <property type="evidence" value="ECO:0007669"/>
    <property type="project" value="TreeGrafter"/>
</dbReference>
<dbReference type="PANTHER" id="PTHR30438:SF2">
    <property type="entry name" value="MEMBRANE PROTEIN"/>
    <property type="match status" value="1"/>
</dbReference>
<reference evidence="3 4" key="1">
    <citation type="submission" date="2017-03" db="EMBL/GenBank/DDBJ databases">
        <title>Whole genome sequences of fourteen strains of Bradyrhizobium canariense and one strain of Bradyrhizobium japonicum isolated from Lupinus (Papilionoideae: Genisteae) species in Algeria.</title>
        <authorList>
            <person name="Crovadore J."/>
            <person name="Chekireb D."/>
            <person name="Brachmann A."/>
            <person name="Chablais R."/>
            <person name="Cochard B."/>
            <person name="Lefort F."/>
        </authorList>
    </citation>
    <scope>NUCLEOTIDE SEQUENCE [LARGE SCALE GENOMIC DNA]</scope>
    <source>
        <strain evidence="3 4">UBMA197</strain>
    </source>
</reference>
<evidence type="ECO:0000259" key="2">
    <source>
        <dbReference type="Pfam" id="PF25881"/>
    </source>
</evidence>
<dbReference type="InterPro" id="IPR059052">
    <property type="entry name" value="HH_YbhG-like"/>
</dbReference>
<dbReference type="Gene3D" id="1.10.287.470">
    <property type="entry name" value="Helix hairpin bin"/>
    <property type="match status" value="2"/>
</dbReference>
<dbReference type="PANTHER" id="PTHR30438">
    <property type="entry name" value="36 KDA ANTIGEN-RELATED"/>
    <property type="match status" value="1"/>
</dbReference>
<keyword evidence="1" id="KW-0175">Coiled coil</keyword>
<accession>A0A1Y2JFJ1</accession>
<proteinExistence type="predicted"/>
<evidence type="ECO:0000313" key="4">
    <source>
        <dbReference type="Proteomes" id="UP000193335"/>
    </source>
</evidence>
<dbReference type="AlphaFoldDB" id="A0A1Y2JFJ1"/>
<comment type="caution">
    <text evidence="3">The sequence shown here is derived from an EMBL/GenBank/DDBJ whole genome shotgun (WGS) entry which is preliminary data.</text>
</comment>
<dbReference type="RefSeq" id="WP_063984110.1">
    <property type="nucleotide sequence ID" value="NZ_NAFL01000279.1"/>
</dbReference>
<feature type="domain" description="YbhG-like alpha-helical hairpin" evidence="2">
    <location>
        <begin position="82"/>
        <end position="202"/>
    </location>
</feature>